<dbReference type="RefSeq" id="WP_227205276.1">
    <property type="nucleotide sequence ID" value="NZ_CP171347.1"/>
</dbReference>
<dbReference type="Gene3D" id="3.40.50.2000">
    <property type="entry name" value="Glycogen Phosphorylase B"/>
    <property type="match status" value="2"/>
</dbReference>
<feature type="domain" description="Glycosyl transferase family 1" evidence="1">
    <location>
        <begin position="189"/>
        <end position="350"/>
    </location>
</feature>
<gene>
    <name evidence="3" type="ORF">PTZ04_07215</name>
</gene>
<reference evidence="3 4" key="1">
    <citation type="submission" date="2023-02" db="EMBL/GenBank/DDBJ databases">
        <title>Comparative genome analysis of Eubacterium limosum species.</title>
        <authorList>
            <person name="Bak J.E."/>
        </authorList>
    </citation>
    <scope>NUCLEOTIDE SEQUENCE [LARGE SCALE GENOMIC DNA]</scope>
    <source>
        <strain evidence="3 4">KGMB01548</strain>
    </source>
</reference>
<name>A0ABT5UM91_EUBLI</name>
<dbReference type="InterPro" id="IPR001296">
    <property type="entry name" value="Glyco_trans_1"/>
</dbReference>
<dbReference type="Proteomes" id="UP001215087">
    <property type="component" value="Unassembled WGS sequence"/>
</dbReference>
<evidence type="ECO:0000259" key="1">
    <source>
        <dbReference type="Pfam" id="PF00534"/>
    </source>
</evidence>
<dbReference type="InterPro" id="IPR028098">
    <property type="entry name" value="Glyco_trans_4-like_N"/>
</dbReference>
<dbReference type="PANTHER" id="PTHR12526">
    <property type="entry name" value="GLYCOSYLTRANSFERASE"/>
    <property type="match status" value="1"/>
</dbReference>
<keyword evidence="4" id="KW-1185">Reference proteome</keyword>
<dbReference type="SUPFAM" id="SSF53756">
    <property type="entry name" value="UDP-Glycosyltransferase/glycogen phosphorylase"/>
    <property type="match status" value="1"/>
</dbReference>
<dbReference type="EMBL" id="JAQSVD010000003">
    <property type="protein sequence ID" value="MDE1470041.1"/>
    <property type="molecule type" value="Genomic_DNA"/>
</dbReference>
<proteinExistence type="predicted"/>
<comment type="caution">
    <text evidence="3">The sequence shown here is derived from an EMBL/GenBank/DDBJ whole genome shotgun (WGS) entry which is preliminary data.</text>
</comment>
<evidence type="ECO:0000259" key="2">
    <source>
        <dbReference type="Pfam" id="PF13477"/>
    </source>
</evidence>
<dbReference type="Pfam" id="PF13477">
    <property type="entry name" value="Glyco_trans_4_2"/>
    <property type="match status" value="1"/>
</dbReference>
<dbReference type="PANTHER" id="PTHR12526:SF630">
    <property type="entry name" value="GLYCOSYLTRANSFERASE"/>
    <property type="match status" value="1"/>
</dbReference>
<dbReference type="CDD" id="cd03808">
    <property type="entry name" value="GT4_CapM-like"/>
    <property type="match status" value="1"/>
</dbReference>
<evidence type="ECO:0000313" key="3">
    <source>
        <dbReference type="EMBL" id="MDE1470041.1"/>
    </source>
</evidence>
<sequence>MKKVLLVTTVSGFVPQFQMHNVNILQKMGYEVHYAANYNIPSYGNDNNRLDGTGIVRHQIDFARSPYTKQTIIAYKQLKQLMKKNRFDLIHCHTPMGGALARLAAKNTNTKPVIYSVHGFHFYKGAPIQNFLIYQTMEKYFAHYTDVLITTNHEDYQAAQKFKMKENGKVYFVPGVGIEVEKFKNLTLDKRKLRKNLGISEETIILLSVGEVIKRKNHETVIKAMEKLKRTDIVYLICGQGELEEKLKNLTDELGLQNKVKFLGYQEATPYYHMANIFLHPSYREGLSRALMEAMAVGLPIICSKIRGNVDLVDNKGGRLIEVEEIDEYAKAILELSNNPKLRNNMSTYNLEKINQFDISNIDLMMEKIYKKSFD</sequence>
<dbReference type="Pfam" id="PF00534">
    <property type="entry name" value="Glycos_transf_1"/>
    <property type="match status" value="1"/>
</dbReference>
<organism evidence="3 4">
    <name type="scientific">Eubacterium limosum</name>
    <dbReference type="NCBI Taxonomy" id="1736"/>
    <lineage>
        <taxon>Bacteria</taxon>
        <taxon>Bacillati</taxon>
        <taxon>Bacillota</taxon>
        <taxon>Clostridia</taxon>
        <taxon>Eubacteriales</taxon>
        <taxon>Eubacteriaceae</taxon>
        <taxon>Eubacterium</taxon>
    </lineage>
</organism>
<accession>A0ABT5UM91</accession>
<evidence type="ECO:0000313" key="4">
    <source>
        <dbReference type="Proteomes" id="UP001215087"/>
    </source>
</evidence>
<feature type="domain" description="Glycosyltransferase subfamily 4-like N-terminal" evidence="2">
    <location>
        <begin position="3"/>
        <end position="151"/>
    </location>
</feature>
<protein>
    <submittedName>
        <fullName evidence="3">Glycosyltransferase family 4 protein</fullName>
    </submittedName>
</protein>